<protein>
    <submittedName>
        <fullName evidence="1">Uncharacterized protein</fullName>
    </submittedName>
</protein>
<sequence length="31" mass="3463">MLYIDNSLMIFDGIADHRQTPKDACPAIVTI</sequence>
<reference evidence="1" key="1">
    <citation type="journal article" date="2021" name="Proc. Natl. Acad. Sci. U.S.A.">
        <title>A Catalog of Tens of Thousands of Viruses from Human Metagenomes Reveals Hidden Associations with Chronic Diseases.</title>
        <authorList>
            <person name="Tisza M.J."/>
            <person name="Buck C.B."/>
        </authorList>
    </citation>
    <scope>NUCLEOTIDE SEQUENCE</scope>
    <source>
        <strain evidence="1">CtbQZ1</strain>
    </source>
</reference>
<name>A0A8S5LNA8_9CAUD</name>
<dbReference type="EMBL" id="BK015881">
    <property type="protein sequence ID" value="DAD71335.1"/>
    <property type="molecule type" value="Genomic_DNA"/>
</dbReference>
<accession>A0A8S5LNA8</accession>
<evidence type="ECO:0000313" key="1">
    <source>
        <dbReference type="EMBL" id="DAD71335.1"/>
    </source>
</evidence>
<organism evidence="1">
    <name type="scientific">Siphoviridae sp. ctbQZ1</name>
    <dbReference type="NCBI Taxonomy" id="2827581"/>
    <lineage>
        <taxon>Viruses</taxon>
        <taxon>Duplodnaviria</taxon>
        <taxon>Heunggongvirae</taxon>
        <taxon>Uroviricota</taxon>
        <taxon>Caudoviricetes</taxon>
    </lineage>
</organism>
<proteinExistence type="predicted"/>